<dbReference type="STRING" id="493.BWD07_07815"/>
<evidence type="ECO:0000256" key="1">
    <source>
        <dbReference type="SAM" id="Phobius"/>
    </source>
</evidence>
<dbReference type="Pfam" id="PF05751">
    <property type="entry name" value="FixH"/>
    <property type="match status" value="1"/>
</dbReference>
<dbReference type="InterPro" id="IPR008620">
    <property type="entry name" value="FixH"/>
</dbReference>
<protein>
    <submittedName>
        <fullName evidence="2">Inner membrane protein</fullName>
    </submittedName>
</protein>
<dbReference type="OrthoDB" id="5295180at2"/>
<keyword evidence="3" id="KW-1185">Reference proteome</keyword>
<evidence type="ECO:0000313" key="3">
    <source>
        <dbReference type="Proteomes" id="UP000279284"/>
    </source>
</evidence>
<sequence>MSEPKKSKVWYKEPWPWILMAGPAIVVVAATATFFIAKTNNSDLVIDDYYKDGKYINLQIERDQEAQKRNIQAQVLISPSNDAAKVFISGDFNPKEKINILFMHPARQADDQTVTLQAGSGGLSGDKYEYHAVFKPLPPAKHWYVRVEDADGKWRVEDKWLVNKGNALTLSPMEKLPEAGS</sequence>
<dbReference type="KEGG" id="nci:NCTC10296_00067"/>
<dbReference type="RefSeq" id="WP_085416806.1">
    <property type="nucleotide sequence ID" value="NZ_CAUJPY010000014.1"/>
</dbReference>
<keyword evidence="1" id="KW-0812">Transmembrane</keyword>
<dbReference type="Proteomes" id="UP000279284">
    <property type="component" value="Chromosome"/>
</dbReference>
<organism evidence="2 3">
    <name type="scientific">Neisseria canis</name>
    <dbReference type="NCBI Taxonomy" id="493"/>
    <lineage>
        <taxon>Bacteria</taxon>
        <taxon>Pseudomonadati</taxon>
        <taxon>Pseudomonadota</taxon>
        <taxon>Betaproteobacteria</taxon>
        <taxon>Neisseriales</taxon>
        <taxon>Neisseriaceae</taxon>
        <taxon>Neisseria</taxon>
    </lineage>
</organism>
<evidence type="ECO:0000313" key="2">
    <source>
        <dbReference type="EMBL" id="VEE98896.1"/>
    </source>
</evidence>
<accession>A0A1X3CX13</accession>
<keyword evidence="1" id="KW-1133">Transmembrane helix</keyword>
<feature type="transmembrane region" description="Helical" evidence="1">
    <location>
        <begin position="15"/>
        <end position="37"/>
    </location>
</feature>
<dbReference type="AlphaFoldDB" id="A0A1X3CX13"/>
<dbReference type="EMBL" id="LR134313">
    <property type="protein sequence ID" value="VEE98896.1"/>
    <property type="molecule type" value="Genomic_DNA"/>
</dbReference>
<reference evidence="2 3" key="1">
    <citation type="submission" date="2018-12" db="EMBL/GenBank/DDBJ databases">
        <authorList>
            <consortium name="Pathogen Informatics"/>
        </authorList>
    </citation>
    <scope>NUCLEOTIDE SEQUENCE [LARGE SCALE GENOMIC DNA]</scope>
    <source>
        <strain evidence="2 3">NCTC10296</strain>
    </source>
</reference>
<proteinExistence type="predicted"/>
<gene>
    <name evidence="2" type="ORF">NCTC10296_00067</name>
</gene>
<name>A0A1X3CX13_9NEIS</name>
<keyword evidence="1" id="KW-0472">Membrane</keyword>